<dbReference type="PANTHER" id="PTHR11070">
    <property type="entry name" value="UVRD / RECB / PCRA DNA HELICASE FAMILY MEMBER"/>
    <property type="match status" value="1"/>
</dbReference>
<evidence type="ECO:0000313" key="6">
    <source>
        <dbReference type="EMBL" id="SYV94532.1"/>
    </source>
</evidence>
<protein>
    <submittedName>
        <fullName evidence="6">ATP-dependent DNA helicase pcrA</fullName>
        <ecNumber evidence="6">3.6.4.12</ecNumber>
    </submittedName>
</protein>
<evidence type="ECO:0000313" key="7">
    <source>
        <dbReference type="Proteomes" id="UP000260136"/>
    </source>
</evidence>
<feature type="domain" description="UvrD-like helicase C-terminal" evidence="5">
    <location>
        <begin position="1"/>
        <end position="141"/>
    </location>
</feature>
<dbReference type="InterPro" id="IPR027417">
    <property type="entry name" value="P-loop_NTPase"/>
</dbReference>
<dbReference type="InterPro" id="IPR000212">
    <property type="entry name" value="DNA_helicase_UvrD/REP"/>
</dbReference>
<organism evidence="6 7">
    <name type="scientific">Mycoplasmoides gallisepticum</name>
    <name type="common">Mycoplasma gallisepticum</name>
    <dbReference type="NCBI Taxonomy" id="2096"/>
    <lineage>
        <taxon>Bacteria</taxon>
        <taxon>Bacillati</taxon>
        <taxon>Mycoplasmatota</taxon>
        <taxon>Mycoplasmoidales</taxon>
        <taxon>Mycoplasmoidaceae</taxon>
        <taxon>Mycoplasmoides</taxon>
    </lineage>
</organism>
<accession>A0A3B0PCG0</accession>
<evidence type="ECO:0000256" key="3">
    <source>
        <dbReference type="ARBA" id="ARBA00022806"/>
    </source>
</evidence>
<sequence length="141" mass="16531">MDKIKELVASKQYTYGDFAILYRTNFSSVSLERLIKENRIPYEIFGGYKFFLRKEIKDLIGYLKLVDTNNDIAFDRIINTPRRMIGDTSIEIIKELANKKSITEYEALDYLDESNIKANVKKSAQNFKKMIEDLRANQGNW</sequence>
<dbReference type="GO" id="GO:0043138">
    <property type="term" value="F:3'-5' DNA helicase activity"/>
    <property type="evidence" value="ECO:0007669"/>
    <property type="project" value="TreeGrafter"/>
</dbReference>
<dbReference type="GO" id="GO:0000725">
    <property type="term" value="P:recombinational repair"/>
    <property type="evidence" value="ECO:0007669"/>
    <property type="project" value="TreeGrafter"/>
</dbReference>
<feature type="non-terminal residue" evidence="6">
    <location>
        <position position="141"/>
    </location>
</feature>
<name>A0A3B0PCG0_MYCGL</name>
<keyword evidence="3 6" id="KW-0347">Helicase</keyword>
<evidence type="ECO:0000256" key="1">
    <source>
        <dbReference type="ARBA" id="ARBA00022741"/>
    </source>
</evidence>
<dbReference type="Gene3D" id="3.40.50.300">
    <property type="entry name" value="P-loop containing nucleotide triphosphate hydrolases"/>
    <property type="match status" value="1"/>
</dbReference>
<dbReference type="AlphaFoldDB" id="A0A3B0PCG0"/>
<proteinExistence type="predicted"/>
<dbReference type="Proteomes" id="UP000260136">
    <property type="component" value="Chromosome"/>
</dbReference>
<evidence type="ECO:0000256" key="4">
    <source>
        <dbReference type="ARBA" id="ARBA00022840"/>
    </source>
</evidence>
<keyword evidence="4" id="KW-0067">ATP-binding</keyword>
<dbReference type="EMBL" id="LS991952">
    <property type="protein sequence ID" value="SYV94532.1"/>
    <property type="molecule type" value="Genomic_DNA"/>
</dbReference>
<dbReference type="GO" id="GO:0003677">
    <property type="term" value="F:DNA binding"/>
    <property type="evidence" value="ECO:0007669"/>
    <property type="project" value="InterPro"/>
</dbReference>
<dbReference type="PANTHER" id="PTHR11070:SF2">
    <property type="entry name" value="ATP-DEPENDENT DNA HELICASE SRS2"/>
    <property type="match status" value="1"/>
</dbReference>
<gene>
    <name evidence="6" type="primary">pcrA_2</name>
    <name evidence="6" type="ORF">NCTC10115_00857</name>
</gene>
<dbReference type="EC" id="3.6.4.12" evidence="6"/>
<dbReference type="SUPFAM" id="SSF52540">
    <property type="entry name" value="P-loop containing nucleoside triphosphate hydrolases"/>
    <property type="match status" value="1"/>
</dbReference>
<keyword evidence="2 6" id="KW-0378">Hydrolase</keyword>
<dbReference type="GO" id="GO:0005524">
    <property type="term" value="F:ATP binding"/>
    <property type="evidence" value="ECO:0007669"/>
    <property type="project" value="UniProtKB-KW"/>
</dbReference>
<dbReference type="PROSITE" id="PS51217">
    <property type="entry name" value="UVRD_HELICASE_CTER"/>
    <property type="match status" value="1"/>
</dbReference>
<reference evidence="7" key="1">
    <citation type="submission" date="2018-06" db="EMBL/GenBank/DDBJ databases">
        <authorList>
            <consortium name="Pathogen Informatics"/>
        </authorList>
    </citation>
    <scope>NUCLEOTIDE SEQUENCE [LARGE SCALE GENOMIC DNA]</scope>
    <source>
        <strain evidence="7">NCTC10115</strain>
    </source>
</reference>
<evidence type="ECO:0000259" key="5">
    <source>
        <dbReference type="PROSITE" id="PS51217"/>
    </source>
</evidence>
<evidence type="ECO:0000256" key="2">
    <source>
        <dbReference type="ARBA" id="ARBA00022801"/>
    </source>
</evidence>
<dbReference type="Pfam" id="PF13361">
    <property type="entry name" value="UvrD_C"/>
    <property type="match status" value="1"/>
</dbReference>
<dbReference type="Gene3D" id="1.10.486.10">
    <property type="entry name" value="PCRA, domain 4"/>
    <property type="match status" value="1"/>
</dbReference>
<dbReference type="InterPro" id="IPR014017">
    <property type="entry name" value="DNA_helicase_UvrD-like_C"/>
</dbReference>
<keyword evidence="1" id="KW-0547">Nucleotide-binding</keyword>
<dbReference type="GO" id="GO:0016787">
    <property type="term" value="F:hydrolase activity"/>
    <property type="evidence" value="ECO:0007669"/>
    <property type="project" value="UniProtKB-KW"/>
</dbReference>